<feature type="region of interest" description="Disordered" evidence="1">
    <location>
        <begin position="118"/>
        <end position="137"/>
    </location>
</feature>
<keyword evidence="3" id="KW-1185">Reference proteome</keyword>
<feature type="compositionally biased region" description="Acidic residues" evidence="1">
    <location>
        <begin position="119"/>
        <end position="136"/>
    </location>
</feature>
<protein>
    <submittedName>
        <fullName evidence="2">Uncharacterized protein</fullName>
    </submittedName>
</protein>
<name>A0A385EA10_9CAUD</name>
<evidence type="ECO:0000313" key="2">
    <source>
        <dbReference type="EMBL" id="AXQ68520.1"/>
    </source>
</evidence>
<gene>
    <name evidence="2" type="ORF">CcrBL10_gp316</name>
</gene>
<dbReference type="EMBL" id="MH588544">
    <property type="protein sequence ID" value="AXQ68520.1"/>
    <property type="molecule type" value="Genomic_DNA"/>
</dbReference>
<organism evidence="2 3">
    <name type="scientific">Caulobacter phage CcrBL10</name>
    <dbReference type="NCBI Taxonomy" id="2283269"/>
    <lineage>
        <taxon>Viruses</taxon>
        <taxon>Duplodnaviria</taxon>
        <taxon>Heunggongvirae</taxon>
        <taxon>Uroviricota</taxon>
        <taxon>Caudoviricetes</taxon>
        <taxon>Jeanschmidtviridae</taxon>
        <taxon>Poindextervirus</taxon>
        <taxon>Poindextervirus BL10</taxon>
    </lineage>
</organism>
<dbReference type="Proteomes" id="UP000258997">
    <property type="component" value="Segment"/>
</dbReference>
<sequence length="217" mass="23333">MTQPQYLTRTQLPRRRLALRRLPHGRSGPIPTYDGDYSFTADHLIDDPREPNIVPLGLLDARGEELLKVHMPIKVKMGFALPPSDRDTADEVVAYVPESQLIVSDIGLGQGYVTPKEADEAEDLEAEDDEDEEDGETTVSIRIPATEGVIAAHGLMQAAAEAVADQVTAMHVALTPEGLIVLRGLASAQTDALIAFLQAAHAARQEVEKEPAGGGQA</sequence>
<evidence type="ECO:0000313" key="3">
    <source>
        <dbReference type="Proteomes" id="UP000258997"/>
    </source>
</evidence>
<evidence type="ECO:0000256" key="1">
    <source>
        <dbReference type="SAM" id="MobiDB-lite"/>
    </source>
</evidence>
<accession>A0A385EA10</accession>
<reference evidence="2 3" key="1">
    <citation type="submission" date="2018-07" db="EMBL/GenBank/DDBJ databases">
        <title>Giant CbK-like Caulobacter bacteriophages have genetically divergent genomes.</title>
        <authorList>
            <person name="Wilson K.M."/>
            <person name="Ely B."/>
        </authorList>
    </citation>
    <scope>NUCLEOTIDE SEQUENCE [LARGE SCALE GENOMIC DNA]</scope>
</reference>
<proteinExistence type="predicted"/>